<proteinExistence type="predicted"/>
<dbReference type="Proteomes" id="UP000001296">
    <property type="component" value="Chromosome"/>
</dbReference>
<dbReference type="PaxDb" id="665571-STHERM_c06720"/>
<sequence length="240" mass="25446">MGGGVRKGRFPVLSSVLVAVIFSCGGGKPASTQATPSPSPVASPLRVELSSSERESRGSPESVPDVPTGGDSRSSSPRPSLTSSPSSRVEGEAPFLQHLRESVLATDTYIGPLPGRLAPSSPEEAARWTAQAFSTRRLPPEIQDEGVRQHVLRTLAYMDRLGVSVTGVRIGLAFPDASGLFHVNIKLYLQEGYVGGSVVLKKQDAGWVVSDLLLDTASFLSPETEERPFAPGGYAMLPLY</sequence>
<evidence type="ECO:0008006" key="4">
    <source>
        <dbReference type="Google" id="ProtNLM"/>
    </source>
</evidence>
<organism evidence="2 3">
    <name type="scientific">Winmispira thermophila (strain ATCC 49972 / DSM 6192 / RI 19.B1)</name>
    <name type="common">Spirochaeta thermophila</name>
    <dbReference type="NCBI Taxonomy" id="665571"/>
    <lineage>
        <taxon>Bacteria</taxon>
        <taxon>Pseudomonadati</taxon>
        <taxon>Spirochaetota</taxon>
        <taxon>Spirochaetia</taxon>
        <taxon>Winmispirales</taxon>
        <taxon>Winmispiraceae</taxon>
        <taxon>Winmispira</taxon>
    </lineage>
</organism>
<evidence type="ECO:0000313" key="2">
    <source>
        <dbReference type="EMBL" id="ADN01631.1"/>
    </source>
</evidence>
<dbReference type="PROSITE" id="PS51257">
    <property type="entry name" value="PROKAR_LIPOPROTEIN"/>
    <property type="match status" value="1"/>
</dbReference>
<feature type="region of interest" description="Disordered" evidence="1">
    <location>
        <begin position="27"/>
        <end position="92"/>
    </location>
</feature>
<dbReference type="HOGENOM" id="CLU_100999_0_0_12"/>
<dbReference type="EMBL" id="CP001698">
    <property type="protein sequence ID" value="ADN01631.1"/>
    <property type="molecule type" value="Genomic_DNA"/>
</dbReference>
<dbReference type="KEGG" id="sta:STHERM_c06720"/>
<protein>
    <recommendedName>
        <fullName evidence="4">Lipoprotein</fullName>
    </recommendedName>
</protein>
<accession>E0RR54</accession>
<feature type="compositionally biased region" description="Low complexity" evidence="1">
    <location>
        <begin position="72"/>
        <end position="88"/>
    </location>
</feature>
<name>E0RR54_WINT6</name>
<feature type="compositionally biased region" description="Low complexity" evidence="1">
    <location>
        <begin position="29"/>
        <end position="50"/>
    </location>
</feature>
<evidence type="ECO:0000313" key="3">
    <source>
        <dbReference type="Proteomes" id="UP000001296"/>
    </source>
</evidence>
<reference key="1">
    <citation type="submission" date="2009-08" db="EMBL/GenBank/DDBJ databases">
        <title>The genome sequence of Spirochaeta thermophila DSM6192.</title>
        <authorList>
            <person name="Angelov A."/>
            <person name="Mientus M."/>
            <person name="Wittenberg S."/>
            <person name="Lehmann R."/>
            <person name="Liesegang H."/>
            <person name="Daniel R."/>
            <person name="Liebl W."/>
        </authorList>
    </citation>
    <scope>NUCLEOTIDE SEQUENCE</scope>
    <source>
        <strain>DSM 6192</strain>
    </source>
</reference>
<evidence type="ECO:0000256" key="1">
    <source>
        <dbReference type="SAM" id="MobiDB-lite"/>
    </source>
</evidence>
<reference evidence="2 3" key="2">
    <citation type="journal article" date="2010" name="J. Bacteriol.">
        <title>Genome sequence of the polysaccharide-degrading, thermophilic anaerobe Spirochaeta thermophila DSM 6192.</title>
        <authorList>
            <person name="Angelov A."/>
            <person name="Liebl S."/>
            <person name="Ballschmiter M."/>
            <person name="Bomeke M."/>
            <person name="Lehmann R."/>
            <person name="Liesegang H."/>
            <person name="Daniel R."/>
            <person name="Liebl W."/>
        </authorList>
    </citation>
    <scope>NUCLEOTIDE SEQUENCE [LARGE SCALE GENOMIC DNA]</scope>
    <source>
        <strain evidence="3">ATCC 49972 / DSM 6192 / RI 19.B1</strain>
    </source>
</reference>
<dbReference type="AlphaFoldDB" id="E0RR54"/>
<gene>
    <name evidence="2" type="ordered locus">STHERM_c06720</name>
</gene>